<name>A0A9X3IW64_9BACT</name>
<dbReference type="EMBL" id="JAPNKE010000002">
    <property type="protein sequence ID" value="MCY1004468.1"/>
    <property type="molecule type" value="Genomic_DNA"/>
</dbReference>
<dbReference type="AlphaFoldDB" id="A0A9X3IW64"/>
<sequence>MTHSSNYPSMSFDQITSRVSASMRAEAQTALARRVERAVLDRRSAQDRVIRAIHLTHAAVRGVLEADNGYRHGMAQLWQETTEDLRRLRLDPLEATPPSRAAELTDRAALNLLGVPELLAAAATRNHLDILVPPYADSWNYSEGSGTPHARQQTWANAATGELGFDYLIFPESGNIYCGAAVWVDFMRQSPGSPPGQGAPGTAQLRVYAPYNYMWHNMCSLQAAHSEAGLGFTCSAGTSTAETMSSNRIIDIRPGMIRPIGTGTTPTKAFRAWIPTLRSE</sequence>
<gene>
    <name evidence="1" type="ORF">OV079_02560</name>
</gene>
<comment type="caution">
    <text evidence="1">The sequence shown here is derived from an EMBL/GenBank/DDBJ whole genome shotgun (WGS) entry which is preliminary data.</text>
</comment>
<keyword evidence="2" id="KW-1185">Reference proteome</keyword>
<evidence type="ECO:0000313" key="2">
    <source>
        <dbReference type="Proteomes" id="UP001150924"/>
    </source>
</evidence>
<dbReference type="Proteomes" id="UP001150924">
    <property type="component" value="Unassembled WGS sequence"/>
</dbReference>
<evidence type="ECO:0000313" key="1">
    <source>
        <dbReference type="EMBL" id="MCY1004468.1"/>
    </source>
</evidence>
<accession>A0A9X3IW64</accession>
<proteinExistence type="predicted"/>
<protein>
    <submittedName>
        <fullName evidence="1">Uncharacterized protein</fullName>
    </submittedName>
</protein>
<organism evidence="1 2">
    <name type="scientific">Nannocystis pusilla</name>
    <dbReference type="NCBI Taxonomy" id="889268"/>
    <lineage>
        <taxon>Bacteria</taxon>
        <taxon>Pseudomonadati</taxon>
        <taxon>Myxococcota</taxon>
        <taxon>Polyangia</taxon>
        <taxon>Nannocystales</taxon>
        <taxon>Nannocystaceae</taxon>
        <taxon>Nannocystis</taxon>
    </lineage>
</organism>
<dbReference type="RefSeq" id="WP_267766018.1">
    <property type="nucleotide sequence ID" value="NZ_JAPNKE010000002.1"/>
</dbReference>
<reference evidence="1" key="1">
    <citation type="submission" date="2022-11" db="EMBL/GenBank/DDBJ databases">
        <title>Minimal conservation of predation-associated metabolite biosynthetic gene clusters underscores biosynthetic potential of Myxococcota including descriptions for ten novel species: Archangium lansinium sp. nov., Myxococcus landrumus sp. nov., Nannocystis bai.</title>
        <authorList>
            <person name="Ahearne A."/>
            <person name="Stevens C."/>
            <person name="Phillips K."/>
        </authorList>
    </citation>
    <scope>NUCLEOTIDE SEQUENCE</scope>
    <source>
        <strain evidence="1">Na p29</strain>
    </source>
</reference>